<keyword evidence="1" id="KW-0413">Isomerase</keyword>
<feature type="active site" description="Proton acceptor" evidence="1">
    <location>
        <position position="165"/>
    </location>
</feature>
<dbReference type="RefSeq" id="WP_031577787.1">
    <property type="nucleotide sequence ID" value="NZ_FNDZ01000002.1"/>
</dbReference>
<dbReference type="Pfam" id="PF16257">
    <property type="entry name" value="UxaE"/>
    <property type="match status" value="1"/>
</dbReference>
<dbReference type="EC" id="5.1.2.7" evidence="1"/>
<dbReference type="Proteomes" id="UP000183255">
    <property type="component" value="Unassembled WGS sequence"/>
</dbReference>
<comment type="similarity">
    <text evidence="1">Belongs to the UxaE family.</text>
</comment>
<dbReference type="EMBL" id="FNDZ01000002">
    <property type="protein sequence ID" value="SDI39850.1"/>
    <property type="molecule type" value="Genomic_DNA"/>
</dbReference>
<accession>A0A1G8KAI0</accession>
<feature type="binding site" evidence="1">
    <location>
        <position position="348"/>
    </location>
    <ligand>
        <name>a divalent metal cation</name>
        <dbReference type="ChEBI" id="CHEBI:60240"/>
    </ligand>
</feature>
<feature type="binding site" evidence="1">
    <location>
        <position position="166"/>
    </location>
    <ligand>
        <name>a divalent metal cation</name>
        <dbReference type="ChEBI" id="CHEBI:60240"/>
    </ligand>
</feature>
<evidence type="ECO:0000313" key="3">
    <source>
        <dbReference type="Proteomes" id="UP000183255"/>
    </source>
</evidence>
<proteinExistence type="inferred from homology"/>
<reference evidence="2 3" key="1">
    <citation type="submission" date="2016-10" db="EMBL/GenBank/DDBJ databases">
        <authorList>
            <person name="de Groot N.N."/>
        </authorList>
    </citation>
    <scope>NUCLEOTIDE SEQUENCE [LARGE SCALE GENOMIC DNA]</scope>
    <source>
        <strain evidence="2 3">CGMCC 1.5058</strain>
    </source>
</reference>
<feature type="active site" description="Proton donor" evidence="1">
    <location>
        <position position="274"/>
    </location>
</feature>
<evidence type="ECO:0000256" key="1">
    <source>
        <dbReference type="HAMAP-Rule" id="MF_02243"/>
    </source>
</evidence>
<protein>
    <recommendedName>
        <fullName evidence="1">Tagaturonate/fructuronate epimerase</fullName>
        <shortName evidence="1">D-TagA/D-FruA epimerase</shortName>
        <ecNumber evidence="1">5.1.2.7</ecNumber>
    </recommendedName>
</protein>
<dbReference type="InterPro" id="IPR032586">
    <property type="entry name" value="UxaE"/>
</dbReference>
<organism evidence="2 3">
    <name type="scientific">Proteiniclasticum ruminis</name>
    <dbReference type="NCBI Taxonomy" id="398199"/>
    <lineage>
        <taxon>Bacteria</taxon>
        <taxon>Bacillati</taxon>
        <taxon>Bacillota</taxon>
        <taxon>Clostridia</taxon>
        <taxon>Eubacteriales</taxon>
        <taxon>Clostridiaceae</taxon>
        <taxon>Proteiniclasticum</taxon>
    </lineage>
</organism>
<feature type="binding site" evidence="1">
    <location>
        <position position="316"/>
    </location>
    <ligand>
        <name>a divalent metal cation</name>
        <dbReference type="ChEBI" id="CHEBI:60240"/>
    </ligand>
</feature>
<dbReference type="GO" id="GO:0016856">
    <property type="term" value="F:racemase and epimerase activity, acting on hydroxy acids and derivatives"/>
    <property type="evidence" value="ECO:0007669"/>
    <property type="project" value="UniProtKB-UniRule"/>
</dbReference>
<comment type="function">
    <text evidence="1">Catalyzes the epimerization of D-tagaturonate (D-TagA) to D-fructuronate (D-FruA).</text>
</comment>
<dbReference type="HAMAP" id="MF_02243">
    <property type="entry name" value="UxaE"/>
    <property type="match status" value="1"/>
</dbReference>
<name>A0A1G8KAI0_9CLOT</name>
<evidence type="ECO:0000313" key="2">
    <source>
        <dbReference type="EMBL" id="SDI39850.1"/>
    </source>
</evidence>
<comment type="catalytic activity">
    <reaction evidence="1">
        <text>keto-D-tagaturonate = keto-D-fructuronate</text>
        <dbReference type="Rhea" id="RHEA:51656"/>
        <dbReference type="ChEBI" id="CHEBI:17886"/>
        <dbReference type="ChEBI" id="CHEBI:59881"/>
        <dbReference type="EC" id="5.1.2.7"/>
    </reaction>
</comment>
<keyword evidence="1" id="KW-0479">Metal-binding</keyword>
<dbReference type="GO" id="GO:0046872">
    <property type="term" value="F:metal ion binding"/>
    <property type="evidence" value="ECO:0007669"/>
    <property type="project" value="UniProtKB-UniRule"/>
</dbReference>
<comment type="cofactor">
    <cofactor evidence="1">
        <name>a divalent metal cation</name>
        <dbReference type="ChEBI" id="CHEBI:60240"/>
    </cofactor>
</comment>
<sequence>MNSHLLQDFREGTLKASYENLTLFPASHTSHEGTRLLFVREEGSSYLLAYGSGPLLDALQGDLAEGVKIAPANHENRLVLNRFFPYTAPVANVEKRTSMGLGDRLGLATFGHIHALKGTKVFPIFAQQSIRELTMTNRTYEDVIDAAAYAVFAEGYTDGYGADGDHLKSKADILKELSIGATMITLDSSEKIDNTILDLNMEALEEKYQLISEETRSYYEDKYLNKNTDLPGLSLPIGKEQLMRDVLTYGDSISFIHEVYEEIILPYEAPLDFEISIDETATPTNPISHYIIAKELNDRGIVISTMAPRFIGEFQKGIDYIGDLNAFREDIKAHVAIAEHFGYRISVHSGSDKFSIFPFVAEETHGRFHVKTAGTNWLEAVEVIAEKEPKLYRRLHAHALNRFEDATALYHVTTDLSKVPALDTVEDKDLPAYLRNDDARQLLHITYGYILEDKNDKGDYLLKNDFFEALEHHLSHYFFHLEEHISKHLAMLKLK</sequence>
<dbReference type="AlphaFoldDB" id="A0A1G8KAI0"/>
<gene>
    <name evidence="1" type="primary">uxaE</name>
    <name evidence="2" type="ORF">SAMN05421804_102237</name>
</gene>